<dbReference type="Pfam" id="PF01609">
    <property type="entry name" value="DDE_Tnp_1"/>
    <property type="match status" value="1"/>
</dbReference>
<evidence type="ECO:0000313" key="2">
    <source>
        <dbReference type="EMBL" id="MDP0590182.1"/>
    </source>
</evidence>
<organism evidence="2 3">
    <name type="scientific">Candidatus Endonucleibacter bathymodioli</name>
    <dbReference type="NCBI Taxonomy" id="539814"/>
    <lineage>
        <taxon>Bacteria</taxon>
        <taxon>Pseudomonadati</taxon>
        <taxon>Pseudomonadota</taxon>
        <taxon>Gammaproteobacteria</taxon>
        <taxon>Oceanospirillales</taxon>
        <taxon>Endozoicomonadaceae</taxon>
        <taxon>Candidatus Endonucleibacter</taxon>
    </lineage>
</organism>
<dbReference type="InterPro" id="IPR002559">
    <property type="entry name" value="Transposase_11"/>
</dbReference>
<dbReference type="PANTHER" id="PTHR35604:SF2">
    <property type="entry name" value="TRANSPOSASE INSH FOR INSERTION SEQUENCE ELEMENT IS5A-RELATED"/>
    <property type="match status" value="1"/>
</dbReference>
<dbReference type="GO" id="GO:0003677">
    <property type="term" value="F:DNA binding"/>
    <property type="evidence" value="ECO:0007669"/>
    <property type="project" value="InterPro"/>
</dbReference>
<gene>
    <name evidence="2" type="ORF">QS748_13735</name>
</gene>
<name>A0AA90NWA2_9GAMM</name>
<dbReference type="GO" id="GO:0006313">
    <property type="term" value="P:DNA transposition"/>
    <property type="evidence" value="ECO:0007669"/>
    <property type="project" value="InterPro"/>
</dbReference>
<dbReference type="PANTHER" id="PTHR35604">
    <property type="entry name" value="TRANSPOSASE INSH FOR INSERTION SEQUENCE ELEMENT IS5A-RELATED"/>
    <property type="match status" value="1"/>
</dbReference>
<dbReference type="Proteomes" id="UP001178148">
    <property type="component" value="Unassembled WGS sequence"/>
</dbReference>
<dbReference type="AlphaFoldDB" id="A0AA90NWA2"/>
<sequence length="101" mass="11574">MKPRDPEMHQPQKGNQENFGMKAHIEFDDGARLTHSLAIMVTSEHDLKQTGELLQSNENFIFSDSGYRGAEQRPELYDVKAEGFIAAIPSKLRELKKSWKK</sequence>
<dbReference type="EMBL" id="JASXSV010000033">
    <property type="protein sequence ID" value="MDP0590182.1"/>
    <property type="molecule type" value="Genomic_DNA"/>
</dbReference>
<reference evidence="2 3" key="1">
    <citation type="journal article" date="2023" name="bioRxiv">
        <title>An intranuclear bacterial parasite of deep-sea mussels expresses apoptosis inhibitors acquired from its host.</title>
        <authorList>
            <person name="Gonzalez Porras M.A."/>
            <person name="Assie A."/>
            <person name="Tietjen M."/>
            <person name="Violette M."/>
            <person name="Kleiner M."/>
            <person name="Gruber-Vodicka H."/>
            <person name="Dubilier N."/>
            <person name="Leisch N."/>
        </authorList>
    </citation>
    <scope>NUCLEOTIDE SEQUENCE [LARGE SCALE GENOMIC DNA]</scope>
    <source>
        <strain evidence="2">IAP13</strain>
    </source>
</reference>
<comment type="caution">
    <text evidence="2">The sequence shown here is derived from an EMBL/GenBank/DDBJ whole genome shotgun (WGS) entry which is preliminary data.</text>
</comment>
<keyword evidence="3" id="KW-1185">Reference proteome</keyword>
<proteinExistence type="predicted"/>
<accession>A0AA90NWA2</accession>
<dbReference type="GO" id="GO:0004803">
    <property type="term" value="F:transposase activity"/>
    <property type="evidence" value="ECO:0007669"/>
    <property type="project" value="InterPro"/>
</dbReference>
<evidence type="ECO:0000313" key="3">
    <source>
        <dbReference type="Proteomes" id="UP001178148"/>
    </source>
</evidence>
<evidence type="ECO:0000259" key="1">
    <source>
        <dbReference type="Pfam" id="PF01609"/>
    </source>
</evidence>
<protein>
    <submittedName>
        <fullName evidence="2">Transposase</fullName>
    </submittedName>
</protein>
<feature type="domain" description="Transposase IS4-like" evidence="1">
    <location>
        <begin position="10"/>
        <end position="80"/>
    </location>
</feature>